<feature type="compositionally biased region" description="Basic residues" evidence="1">
    <location>
        <begin position="63"/>
        <end position="80"/>
    </location>
</feature>
<evidence type="ECO:0000313" key="2">
    <source>
        <dbReference type="EMBL" id="CAH9096269.1"/>
    </source>
</evidence>
<dbReference type="AlphaFoldDB" id="A0A9P0ZEJ6"/>
<reference evidence="2" key="1">
    <citation type="submission" date="2022-07" db="EMBL/GenBank/DDBJ databases">
        <authorList>
            <person name="Macas J."/>
            <person name="Novak P."/>
            <person name="Neumann P."/>
        </authorList>
    </citation>
    <scope>NUCLEOTIDE SEQUENCE</scope>
</reference>
<feature type="compositionally biased region" description="Basic and acidic residues" evidence="1">
    <location>
        <begin position="1"/>
        <end position="18"/>
    </location>
</feature>
<proteinExistence type="predicted"/>
<sequence length="172" mass="20095">MQMEEAKRKLETNSKNEEDGATNKCKIIQVYKEPEPLAVIVTAHAAPVKRSKRNHSSPERCTPSKRRVEKKRRKIEKAKKKVENTSFPVTEDCIGPFSEDPKQMLEKHEVDKVAAYLKVGLLKNRKRDTGSIQYKKQDENMHVKPFLLDCMIVHSKTWLYELFTNPEWLRDT</sequence>
<name>A0A9P0ZEJ6_CUSEU</name>
<keyword evidence="3" id="KW-1185">Reference proteome</keyword>
<gene>
    <name evidence="2" type="ORF">CEURO_LOCUS13344</name>
</gene>
<accession>A0A9P0ZEJ6</accession>
<dbReference type="EMBL" id="CAMAPE010000035">
    <property type="protein sequence ID" value="CAH9096269.1"/>
    <property type="molecule type" value="Genomic_DNA"/>
</dbReference>
<dbReference type="Proteomes" id="UP001152484">
    <property type="component" value="Unassembled WGS sequence"/>
</dbReference>
<organism evidence="2 3">
    <name type="scientific">Cuscuta europaea</name>
    <name type="common">European dodder</name>
    <dbReference type="NCBI Taxonomy" id="41803"/>
    <lineage>
        <taxon>Eukaryota</taxon>
        <taxon>Viridiplantae</taxon>
        <taxon>Streptophyta</taxon>
        <taxon>Embryophyta</taxon>
        <taxon>Tracheophyta</taxon>
        <taxon>Spermatophyta</taxon>
        <taxon>Magnoliopsida</taxon>
        <taxon>eudicotyledons</taxon>
        <taxon>Gunneridae</taxon>
        <taxon>Pentapetalae</taxon>
        <taxon>asterids</taxon>
        <taxon>lamiids</taxon>
        <taxon>Solanales</taxon>
        <taxon>Convolvulaceae</taxon>
        <taxon>Cuscuteae</taxon>
        <taxon>Cuscuta</taxon>
        <taxon>Cuscuta subgen. Cuscuta</taxon>
    </lineage>
</organism>
<feature type="region of interest" description="Disordered" evidence="1">
    <location>
        <begin position="44"/>
        <end position="83"/>
    </location>
</feature>
<evidence type="ECO:0000256" key="1">
    <source>
        <dbReference type="SAM" id="MobiDB-lite"/>
    </source>
</evidence>
<protein>
    <submittedName>
        <fullName evidence="2">Uncharacterized protein</fullName>
    </submittedName>
</protein>
<comment type="caution">
    <text evidence="2">The sequence shown here is derived from an EMBL/GenBank/DDBJ whole genome shotgun (WGS) entry which is preliminary data.</text>
</comment>
<feature type="region of interest" description="Disordered" evidence="1">
    <location>
        <begin position="1"/>
        <end position="22"/>
    </location>
</feature>
<evidence type="ECO:0000313" key="3">
    <source>
        <dbReference type="Proteomes" id="UP001152484"/>
    </source>
</evidence>